<name>A0A0P1E3H2_9RHOB</name>
<sequence>MNTSSKIIRHLSMAIAVAFTIGQSVSAQSLARSESDEGGWRHSITPYLFLPLSTTGTSTIDGTSVDLDLSLSEVLDVLQGAASVRYEGWNGDFGIISEVYYVRLGEDGTLPGGRVDVDVDVRQTFFNVQGAYRFANGVNASGRRYAADAAIGVQWNRLKQEIDLSGPGPGMTLGGTEEWFEPMIALRYIMEINEKWSFASRAELSGFGVNGDDLQYLLLAGFDWKGWENTSLRFGYQFYGIDYSTDRSGGEFAYDVDQNGVYAAVAFHF</sequence>
<evidence type="ECO:0000313" key="2">
    <source>
        <dbReference type="Proteomes" id="UP000050786"/>
    </source>
</evidence>
<dbReference type="RefSeq" id="WP_222424398.1">
    <property type="nucleotide sequence ID" value="NZ_CYPS01000011.1"/>
</dbReference>
<accession>A0A0P1E3H2</accession>
<protein>
    <recommendedName>
        <fullName evidence="3">Outer membrane protein beta-barrel domain-containing protein</fullName>
    </recommendedName>
</protein>
<organism evidence="1 2">
    <name type="scientific">Ruegeria atlantica</name>
    <dbReference type="NCBI Taxonomy" id="81569"/>
    <lineage>
        <taxon>Bacteria</taxon>
        <taxon>Pseudomonadati</taxon>
        <taxon>Pseudomonadota</taxon>
        <taxon>Alphaproteobacteria</taxon>
        <taxon>Rhodobacterales</taxon>
        <taxon>Roseobacteraceae</taxon>
        <taxon>Ruegeria</taxon>
    </lineage>
</organism>
<keyword evidence="2" id="KW-1185">Reference proteome</keyword>
<evidence type="ECO:0008006" key="3">
    <source>
        <dbReference type="Google" id="ProtNLM"/>
    </source>
</evidence>
<dbReference type="SUPFAM" id="SSF56925">
    <property type="entry name" value="OMPA-like"/>
    <property type="match status" value="1"/>
</dbReference>
<dbReference type="AlphaFoldDB" id="A0A0P1E3H2"/>
<dbReference type="InterPro" id="IPR011250">
    <property type="entry name" value="OMP/PagP_B-barrel"/>
</dbReference>
<reference evidence="2" key="1">
    <citation type="submission" date="2015-09" db="EMBL/GenBank/DDBJ databases">
        <authorList>
            <person name="Rodrigo-Torres L."/>
            <person name="Arahal D.R."/>
        </authorList>
    </citation>
    <scope>NUCLEOTIDE SEQUENCE [LARGE SCALE GENOMIC DNA]</scope>
    <source>
        <strain evidence="2">CECT 4293</strain>
    </source>
</reference>
<evidence type="ECO:0000313" key="1">
    <source>
        <dbReference type="EMBL" id="CUH42038.1"/>
    </source>
</evidence>
<dbReference type="EMBL" id="CYPS01000011">
    <property type="protein sequence ID" value="CUH42038.1"/>
    <property type="molecule type" value="Genomic_DNA"/>
</dbReference>
<dbReference type="Proteomes" id="UP000050786">
    <property type="component" value="Unassembled WGS sequence"/>
</dbReference>
<proteinExistence type="predicted"/>
<gene>
    <name evidence="1" type="ORF">RUM4293_00923</name>
</gene>